<reference evidence="1" key="1">
    <citation type="submission" date="2018-02" db="EMBL/GenBank/DDBJ databases">
        <title>Rhizophora mucronata_Transcriptome.</title>
        <authorList>
            <person name="Meera S.P."/>
            <person name="Sreeshan A."/>
            <person name="Augustine A."/>
        </authorList>
    </citation>
    <scope>NUCLEOTIDE SEQUENCE</scope>
    <source>
        <tissue evidence="1">Leaf</tissue>
    </source>
</reference>
<dbReference type="EMBL" id="GGEC01071042">
    <property type="protein sequence ID" value="MBX51526.1"/>
    <property type="molecule type" value="Transcribed_RNA"/>
</dbReference>
<evidence type="ECO:0000313" key="1">
    <source>
        <dbReference type="EMBL" id="MBX51526.1"/>
    </source>
</evidence>
<dbReference type="AlphaFoldDB" id="A0A2P2P9U8"/>
<accession>A0A2P2P9U8</accession>
<organism evidence="1">
    <name type="scientific">Rhizophora mucronata</name>
    <name type="common">Asiatic mangrove</name>
    <dbReference type="NCBI Taxonomy" id="61149"/>
    <lineage>
        <taxon>Eukaryota</taxon>
        <taxon>Viridiplantae</taxon>
        <taxon>Streptophyta</taxon>
        <taxon>Embryophyta</taxon>
        <taxon>Tracheophyta</taxon>
        <taxon>Spermatophyta</taxon>
        <taxon>Magnoliopsida</taxon>
        <taxon>eudicotyledons</taxon>
        <taxon>Gunneridae</taxon>
        <taxon>Pentapetalae</taxon>
        <taxon>rosids</taxon>
        <taxon>fabids</taxon>
        <taxon>Malpighiales</taxon>
        <taxon>Rhizophoraceae</taxon>
        <taxon>Rhizophora</taxon>
    </lineage>
</organism>
<sequence length="90" mass="10379">MKPSPSWPLVPLSCCPVVCCFKEKKLEKGRIPTKFGPTKSYYQLLGQPSDFCIPLLPYSLLVCVLRSTIFTRWKILHEEFFIRHCGGNPY</sequence>
<name>A0A2P2P9U8_RHIMU</name>
<protein>
    <submittedName>
        <fullName evidence="1">Uncharacterized protein</fullName>
    </submittedName>
</protein>
<proteinExistence type="predicted"/>